<proteinExistence type="predicted"/>
<dbReference type="AlphaFoldDB" id="A0A9P3Z8V9"/>
<reference evidence="1" key="1">
    <citation type="journal article" date="2018" name="Genome Biol.">
        <title>SKESA: strategic k-mer extension for scrupulous assemblies.</title>
        <authorList>
            <person name="Souvorov A."/>
            <person name="Agarwala R."/>
            <person name="Lipman D.J."/>
        </authorList>
    </citation>
    <scope>NUCLEOTIDE SEQUENCE</scope>
    <source>
        <strain evidence="1">91871</strain>
    </source>
</reference>
<reference evidence="1" key="2">
    <citation type="submission" date="2021-07" db="EMBL/GenBank/DDBJ databases">
        <authorList>
            <consortium name="NCBI Pathogen Detection Project"/>
        </authorList>
    </citation>
    <scope>NUCLEOTIDE SEQUENCE</scope>
    <source>
        <strain evidence="1">91871</strain>
    </source>
</reference>
<dbReference type="EMBL" id="DAESCB010000029">
    <property type="protein sequence ID" value="HBH7044816.1"/>
    <property type="molecule type" value="Genomic_DNA"/>
</dbReference>
<protein>
    <submittedName>
        <fullName evidence="1">Uncharacterized protein</fullName>
    </submittedName>
</protein>
<accession>A0A9P3Z8V9</accession>
<dbReference type="Proteomes" id="UP000885148">
    <property type="component" value="Unassembled WGS sequence"/>
</dbReference>
<sequence>MTTKLIQVGDYRIGIDPAYSPEEKTVGIICNVDKKTGAVTVVSRLDEHAVRVVSALAEEVQTCKKALSKRQPTVVIPSIWKHYSGEKVAGIYEQAMNKAGVKWLSVDDIRREGC</sequence>
<name>A0A9P3Z8V9_CITFR</name>
<gene>
    <name evidence="1" type="ORF">KV121_004965</name>
</gene>
<comment type="caution">
    <text evidence="1">The sequence shown here is derived from an EMBL/GenBank/DDBJ whole genome shotgun (WGS) entry which is preliminary data.</text>
</comment>
<evidence type="ECO:0000313" key="1">
    <source>
        <dbReference type="EMBL" id="HBH7044816.1"/>
    </source>
</evidence>
<organism evidence="1 2">
    <name type="scientific">Citrobacter freundii</name>
    <dbReference type="NCBI Taxonomy" id="546"/>
    <lineage>
        <taxon>Bacteria</taxon>
        <taxon>Pseudomonadati</taxon>
        <taxon>Pseudomonadota</taxon>
        <taxon>Gammaproteobacteria</taxon>
        <taxon>Enterobacterales</taxon>
        <taxon>Enterobacteriaceae</taxon>
        <taxon>Citrobacter</taxon>
        <taxon>Citrobacter freundii complex</taxon>
    </lineage>
</organism>
<evidence type="ECO:0000313" key="2">
    <source>
        <dbReference type="Proteomes" id="UP000885148"/>
    </source>
</evidence>